<reference evidence="2" key="1">
    <citation type="submission" date="2021-02" db="EMBL/GenBank/DDBJ databases">
        <title>First Annotated Genome of the Yellow-green Alga Tribonema minus.</title>
        <authorList>
            <person name="Mahan K.M."/>
        </authorList>
    </citation>
    <scope>NUCLEOTIDE SEQUENCE</scope>
    <source>
        <strain evidence="2">UTEX B ZZ1240</strain>
    </source>
</reference>
<comment type="caution">
    <text evidence="2">The sequence shown here is derived from an EMBL/GenBank/DDBJ whole genome shotgun (WGS) entry which is preliminary data.</text>
</comment>
<evidence type="ECO:0000313" key="3">
    <source>
        <dbReference type="Proteomes" id="UP000664859"/>
    </source>
</evidence>
<feature type="region of interest" description="Disordered" evidence="1">
    <location>
        <begin position="227"/>
        <end position="605"/>
    </location>
</feature>
<dbReference type="AlphaFoldDB" id="A0A835YLT3"/>
<feature type="compositionally biased region" description="Low complexity" evidence="1">
    <location>
        <begin position="578"/>
        <end position="588"/>
    </location>
</feature>
<feature type="compositionally biased region" description="Gly residues" evidence="1">
    <location>
        <begin position="244"/>
        <end position="259"/>
    </location>
</feature>
<feature type="compositionally biased region" description="Low complexity" evidence="1">
    <location>
        <begin position="66"/>
        <end position="86"/>
    </location>
</feature>
<organism evidence="2 3">
    <name type="scientific">Tribonema minus</name>
    <dbReference type="NCBI Taxonomy" id="303371"/>
    <lineage>
        <taxon>Eukaryota</taxon>
        <taxon>Sar</taxon>
        <taxon>Stramenopiles</taxon>
        <taxon>Ochrophyta</taxon>
        <taxon>PX clade</taxon>
        <taxon>Xanthophyceae</taxon>
        <taxon>Tribonematales</taxon>
        <taxon>Tribonemataceae</taxon>
        <taxon>Tribonema</taxon>
    </lineage>
</organism>
<protein>
    <submittedName>
        <fullName evidence="2">Uncharacterized protein</fullName>
    </submittedName>
</protein>
<feature type="compositionally biased region" description="Polar residues" evidence="1">
    <location>
        <begin position="490"/>
        <end position="503"/>
    </location>
</feature>
<feature type="region of interest" description="Disordered" evidence="1">
    <location>
        <begin position="57"/>
        <end position="205"/>
    </location>
</feature>
<accession>A0A835YLT3</accession>
<name>A0A835YLT3_9STRA</name>
<feature type="compositionally biased region" description="Gly residues" evidence="1">
    <location>
        <begin position="667"/>
        <end position="681"/>
    </location>
</feature>
<evidence type="ECO:0000256" key="1">
    <source>
        <dbReference type="SAM" id="MobiDB-lite"/>
    </source>
</evidence>
<feature type="compositionally biased region" description="Polar residues" evidence="1">
    <location>
        <begin position="339"/>
        <end position="356"/>
    </location>
</feature>
<feature type="compositionally biased region" description="Basic and acidic residues" evidence="1">
    <location>
        <begin position="589"/>
        <end position="601"/>
    </location>
</feature>
<feature type="compositionally biased region" description="Low complexity" evidence="1">
    <location>
        <begin position="322"/>
        <end position="338"/>
    </location>
</feature>
<keyword evidence="3" id="KW-1185">Reference proteome</keyword>
<sequence length="769" mass="74934">MSIGSSDVRLYRSAAVSLLCRLNTQMIEGMQHTKETATQKGADLQEQAAPAFERATENVKDLKNQTGTTASGGDTTSTTTDNATSGIPSELGSTTEGLPSFSAATDRDAQLPSSDSTTPLPVGPPAGGYMQGASPSAGDPFKDLSIGDATPLQGGSTQPLGGGGGGDTWRDAGGVTTSDAFHAAAPDAAGPPRPAGDYGLSTVTTSGEDADAVSAVTPQEQIRQLGGADKKFVGGHEVAVDTRGSGGGGSGGAEGGSAEGGSDDLRMWPPVSADQAGEVTTSTSQQRDADALAPEGSGATWRDAGGVATSDQFCGASGGAGDMLASSGGSGSGSAAAGTVTTSDQLREPSSGSGTDALSGATPDLVGSGAGTGTITTSDQFREPTSGGGSSGADLMSGGTSGERSGGTVTTSDQFRQPVDTGAGGEVEMSRDLGVTGSVTTSDQFRGGSTGGGGDGSGSASEHFTPGSGAVTAGHSDYGLPRGGFGNGTGFQETSSTQPEQQRSSGGSGGTGGSDAFVPRESATEQAQSAVLPLDMDLQRVSVSELAPSGGSAPQASGSSSSSEQQRGSADAGASEFAAPLDALAGDAAEMHEPSLLEKQRRATLRVQQDTHNTAIMADLVHDQQDKASSGDHFTPGTGAATAGHSDYSLPVGFGNGSGFQNANSTGGSGGSGGGSGGGGVFLPSESATDQAEGSVLPRDADLQRVSVSELAPGGSGGGSSSKQQQSGAGGGGSDFTAPLDALAGSMGGGGDDKPSLLEKVTNVFTRSG</sequence>
<feature type="region of interest" description="Disordered" evidence="1">
    <location>
        <begin position="622"/>
        <end position="769"/>
    </location>
</feature>
<feature type="compositionally biased region" description="Basic and acidic residues" evidence="1">
    <location>
        <begin position="228"/>
        <end position="240"/>
    </location>
</feature>
<feature type="compositionally biased region" description="Low complexity" evidence="1">
    <location>
        <begin position="547"/>
        <end position="570"/>
    </location>
</feature>
<dbReference type="Proteomes" id="UP000664859">
    <property type="component" value="Unassembled WGS sequence"/>
</dbReference>
<feature type="compositionally biased region" description="Gly residues" evidence="1">
    <location>
        <begin position="448"/>
        <end position="457"/>
    </location>
</feature>
<gene>
    <name evidence="2" type="ORF">JKP88DRAFT_249861</name>
</gene>
<dbReference type="EMBL" id="JAFCMP010000543">
    <property type="protein sequence ID" value="KAG5175940.1"/>
    <property type="molecule type" value="Genomic_DNA"/>
</dbReference>
<evidence type="ECO:0000313" key="2">
    <source>
        <dbReference type="EMBL" id="KAG5175940.1"/>
    </source>
</evidence>
<proteinExistence type="predicted"/>